<dbReference type="PANTHER" id="PTHR10615">
    <property type="entry name" value="HISTONE ACETYLTRANSFERASE"/>
    <property type="match status" value="1"/>
</dbReference>
<name>A0A1E7EY35_9STRA</name>
<dbReference type="Pfam" id="PF01853">
    <property type="entry name" value="MOZ_SAS"/>
    <property type="match status" value="1"/>
</dbReference>
<evidence type="ECO:0000256" key="10">
    <source>
        <dbReference type="ARBA" id="ARBA00023242"/>
    </source>
</evidence>
<dbReference type="EC" id="2.3.1.48" evidence="3 12"/>
<evidence type="ECO:0000256" key="2">
    <source>
        <dbReference type="ARBA" id="ARBA00010107"/>
    </source>
</evidence>
<feature type="active site" description="Proton donor/acceptor" evidence="11">
    <location>
        <position position="247"/>
    </location>
</feature>
<comment type="subcellular location">
    <subcellularLocation>
        <location evidence="1 12">Nucleus</location>
    </subcellularLocation>
</comment>
<dbReference type="OrthoDB" id="787137at2759"/>
<gene>
    <name evidence="14" type="ORF">FRACYDRAFT_172955</name>
</gene>
<organism evidence="14 15">
    <name type="scientific">Fragilariopsis cylindrus CCMP1102</name>
    <dbReference type="NCBI Taxonomy" id="635003"/>
    <lineage>
        <taxon>Eukaryota</taxon>
        <taxon>Sar</taxon>
        <taxon>Stramenopiles</taxon>
        <taxon>Ochrophyta</taxon>
        <taxon>Bacillariophyta</taxon>
        <taxon>Bacillariophyceae</taxon>
        <taxon>Bacillariophycidae</taxon>
        <taxon>Bacillariales</taxon>
        <taxon>Bacillariaceae</taxon>
        <taxon>Fragilariopsis</taxon>
    </lineage>
</organism>
<dbReference type="InterPro" id="IPR050603">
    <property type="entry name" value="MYST_HAT"/>
</dbReference>
<keyword evidence="9" id="KW-0007">Acetylation</keyword>
<keyword evidence="5" id="KW-0479">Metal-binding</keyword>
<dbReference type="Gene3D" id="3.30.60.60">
    <property type="entry name" value="N-acetyl transferase-like"/>
    <property type="match status" value="1"/>
</dbReference>
<keyword evidence="7" id="KW-0862">Zinc</keyword>
<feature type="domain" description="MYST-type HAT" evidence="13">
    <location>
        <begin position="65"/>
        <end position="344"/>
    </location>
</feature>
<dbReference type="FunFam" id="1.10.10.10:FF:000476">
    <property type="entry name" value="Histone acetyltransferase"/>
    <property type="match status" value="1"/>
</dbReference>
<dbReference type="GO" id="GO:0004402">
    <property type="term" value="F:histone acetyltransferase activity"/>
    <property type="evidence" value="ECO:0007669"/>
    <property type="project" value="InterPro"/>
</dbReference>
<dbReference type="GO" id="GO:0003682">
    <property type="term" value="F:chromatin binding"/>
    <property type="evidence" value="ECO:0007669"/>
    <property type="project" value="TreeGrafter"/>
</dbReference>
<keyword evidence="6" id="KW-0863">Zinc-finger</keyword>
<evidence type="ECO:0000256" key="3">
    <source>
        <dbReference type="ARBA" id="ARBA00013184"/>
    </source>
</evidence>
<dbReference type="GO" id="GO:0000785">
    <property type="term" value="C:chromatin"/>
    <property type="evidence" value="ECO:0007669"/>
    <property type="project" value="TreeGrafter"/>
</dbReference>
<dbReference type="GO" id="GO:0006357">
    <property type="term" value="P:regulation of transcription by RNA polymerase II"/>
    <property type="evidence" value="ECO:0007669"/>
    <property type="project" value="TreeGrafter"/>
</dbReference>
<dbReference type="InterPro" id="IPR002717">
    <property type="entry name" value="HAT_MYST-type"/>
</dbReference>
<evidence type="ECO:0000259" key="13">
    <source>
        <dbReference type="PROSITE" id="PS51726"/>
    </source>
</evidence>
<dbReference type="KEGG" id="fcy:FRACYDRAFT_172955"/>
<dbReference type="InterPro" id="IPR040706">
    <property type="entry name" value="Zf-MYST"/>
</dbReference>
<evidence type="ECO:0000256" key="9">
    <source>
        <dbReference type="ARBA" id="ARBA00022990"/>
    </source>
</evidence>
<dbReference type="InParanoid" id="A0A1E7EY35"/>
<dbReference type="PANTHER" id="PTHR10615:SF161">
    <property type="entry name" value="HISTONE ACETYLTRANSFERASE KAT7"/>
    <property type="match status" value="1"/>
</dbReference>
<dbReference type="GO" id="GO:0005634">
    <property type="term" value="C:nucleus"/>
    <property type="evidence" value="ECO:0007669"/>
    <property type="project" value="UniProtKB-SubCell"/>
</dbReference>
<dbReference type="InterPro" id="IPR016181">
    <property type="entry name" value="Acyl_CoA_acyltransferase"/>
</dbReference>
<evidence type="ECO:0000256" key="7">
    <source>
        <dbReference type="ARBA" id="ARBA00022833"/>
    </source>
</evidence>
<dbReference type="FunFam" id="3.40.630.30:FF:000002">
    <property type="entry name" value="Histone acetyltransferase"/>
    <property type="match status" value="1"/>
</dbReference>
<dbReference type="Pfam" id="PF17772">
    <property type="entry name" value="zf-MYST"/>
    <property type="match status" value="1"/>
</dbReference>
<comment type="similarity">
    <text evidence="2 12">Belongs to the MYST (SAS/MOZ) family.</text>
</comment>
<dbReference type="CDD" id="cd04301">
    <property type="entry name" value="NAT_SF"/>
    <property type="match status" value="1"/>
</dbReference>
<evidence type="ECO:0000256" key="1">
    <source>
        <dbReference type="ARBA" id="ARBA00004123"/>
    </source>
</evidence>
<evidence type="ECO:0000313" key="14">
    <source>
        <dbReference type="EMBL" id="OEU10777.1"/>
    </source>
</evidence>
<dbReference type="AlphaFoldDB" id="A0A1E7EY35"/>
<dbReference type="SUPFAM" id="SSF55729">
    <property type="entry name" value="Acyl-CoA N-acyltransferases (Nat)"/>
    <property type="match status" value="1"/>
</dbReference>
<accession>A0A1E7EY35</accession>
<keyword evidence="8" id="KW-0156">Chromatin regulator</keyword>
<keyword evidence="10 12" id="KW-0539">Nucleus</keyword>
<dbReference type="Proteomes" id="UP000095751">
    <property type="component" value="Unassembled WGS sequence"/>
</dbReference>
<evidence type="ECO:0000313" key="15">
    <source>
        <dbReference type="Proteomes" id="UP000095751"/>
    </source>
</evidence>
<comment type="catalytic activity">
    <reaction evidence="12">
        <text>L-lysyl-[protein] + acetyl-CoA = N(6)-acetyl-L-lysyl-[protein] + CoA + H(+)</text>
        <dbReference type="Rhea" id="RHEA:45948"/>
        <dbReference type="Rhea" id="RHEA-COMP:9752"/>
        <dbReference type="Rhea" id="RHEA-COMP:10731"/>
        <dbReference type="ChEBI" id="CHEBI:15378"/>
        <dbReference type="ChEBI" id="CHEBI:29969"/>
        <dbReference type="ChEBI" id="CHEBI:57287"/>
        <dbReference type="ChEBI" id="CHEBI:57288"/>
        <dbReference type="ChEBI" id="CHEBI:61930"/>
        <dbReference type="EC" id="2.3.1.48"/>
    </reaction>
</comment>
<sequence length="374" mass="43036">MDEWISMDRIVSPPTTVSLPTIVAEHSDRRTKVGGHGIVQTIAAQELDEHEGLDEASLREHEEVTKVKNVAFLELGAHQMSTWYFSPLPKELLSERGYIEVLYVCEFTLRMFSRKSEIRRFQSRLPVDRRHPPGNEIYRKGNLSMFEVDGFEEKIYCQNLCYIAKLFLDHKTLYFDVDPFLFYVLCEVDERGFHPVGYYSKEKFSDVGYNLACILTFPSHQRKGYGRFLIAFSYELSKKEEKVGSPEKPMSDLGQQAYKPYWASTIVDFLLNQCPNASMSIMDISKMTSIMAEDIVFTLNQLSILKIINGVYFIAAEEGLLRTLAKKYPVKQPRVDATKLHWTPFVMEVKRDKFSIHSKKPSVEGEETRGAGGF</sequence>
<evidence type="ECO:0000256" key="11">
    <source>
        <dbReference type="PIRSR" id="PIRSR602717-51"/>
    </source>
</evidence>
<dbReference type="InterPro" id="IPR036388">
    <property type="entry name" value="WH-like_DNA-bd_sf"/>
</dbReference>
<reference evidence="14 15" key="1">
    <citation type="submission" date="2016-09" db="EMBL/GenBank/DDBJ databases">
        <title>Extensive genetic diversity and differential bi-allelic expression allows diatom success in the polar Southern Ocean.</title>
        <authorList>
            <consortium name="DOE Joint Genome Institute"/>
            <person name="Mock T."/>
            <person name="Otillar R.P."/>
            <person name="Strauss J."/>
            <person name="Dupont C."/>
            <person name="Frickenhaus S."/>
            <person name="Maumus F."/>
            <person name="Mcmullan M."/>
            <person name="Sanges R."/>
            <person name="Schmutz J."/>
            <person name="Toseland A."/>
            <person name="Valas R."/>
            <person name="Veluchamy A."/>
            <person name="Ward B.J."/>
            <person name="Allen A."/>
            <person name="Barry K."/>
            <person name="Falciatore A."/>
            <person name="Ferrante M."/>
            <person name="Fortunato A.E."/>
            <person name="Gloeckner G."/>
            <person name="Gruber A."/>
            <person name="Hipkin R."/>
            <person name="Janech M."/>
            <person name="Kroth P."/>
            <person name="Leese F."/>
            <person name="Lindquist E."/>
            <person name="Lyon B.R."/>
            <person name="Martin J."/>
            <person name="Mayer C."/>
            <person name="Parker M."/>
            <person name="Quesneville H."/>
            <person name="Raymond J."/>
            <person name="Uhlig C."/>
            <person name="Valentin K.U."/>
            <person name="Worden A.Z."/>
            <person name="Armbrust E.V."/>
            <person name="Bowler C."/>
            <person name="Green B."/>
            <person name="Moulton V."/>
            <person name="Van Oosterhout C."/>
            <person name="Grigoriev I."/>
        </authorList>
    </citation>
    <scope>NUCLEOTIDE SEQUENCE [LARGE SCALE GENOMIC DNA]</scope>
    <source>
        <strain evidence="14 15">CCMP1102</strain>
    </source>
</reference>
<dbReference type="PROSITE" id="PS51726">
    <property type="entry name" value="MYST_HAT"/>
    <property type="match status" value="1"/>
</dbReference>
<evidence type="ECO:0000256" key="12">
    <source>
        <dbReference type="RuleBase" id="RU361211"/>
    </source>
</evidence>
<dbReference type="Gene3D" id="3.40.630.30">
    <property type="match status" value="1"/>
</dbReference>
<keyword evidence="15" id="KW-1185">Reference proteome</keyword>
<keyword evidence="4" id="KW-0808">Transferase</keyword>
<dbReference type="EMBL" id="KV784370">
    <property type="protein sequence ID" value="OEU10777.1"/>
    <property type="molecule type" value="Genomic_DNA"/>
</dbReference>
<dbReference type="GO" id="GO:0003712">
    <property type="term" value="F:transcription coregulator activity"/>
    <property type="evidence" value="ECO:0007669"/>
    <property type="project" value="TreeGrafter"/>
</dbReference>
<evidence type="ECO:0000256" key="5">
    <source>
        <dbReference type="ARBA" id="ARBA00022723"/>
    </source>
</evidence>
<protein>
    <recommendedName>
        <fullName evidence="3 12">Histone acetyltransferase</fullName>
        <ecNumber evidence="3 12">2.3.1.48</ecNumber>
    </recommendedName>
</protein>
<evidence type="ECO:0000256" key="6">
    <source>
        <dbReference type="ARBA" id="ARBA00022771"/>
    </source>
</evidence>
<dbReference type="GO" id="GO:0008270">
    <property type="term" value="F:zinc ion binding"/>
    <property type="evidence" value="ECO:0007669"/>
    <property type="project" value="UniProtKB-KW"/>
</dbReference>
<dbReference type="Gene3D" id="1.10.10.10">
    <property type="entry name" value="Winged helix-like DNA-binding domain superfamily/Winged helix DNA-binding domain"/>
    <property type="match status" value="1"/>
</dbReference>
<proteinExistence type="inferred from homology"/>
<evidence type="ECO:0000256" key="4">
    <source>
        <dbReference type="ARBA" id="ARBA00022679"/>
    </source>
</evidence>
<evidence type="ECO:0000256" key="8">
    <source>
        <dbReference type="ARBA" id="ARBA00022853"/>
    </source>
</evidence>